<evidence type="ECO:0000313" key="2">
    <source>
        <dbReference type="EMBL" id="SED95526.1"/>
    </source>
</evidence>
<dbReference type="EMBL" id="LGBR01000001">
    <property type="protein sequence ID" value="KOY52109.1"/>
    <property type="molecule type" value="Genomic_DNA"/>
</dbReference>
<keyword evidence="4" id="KW-1185">Reference proteome</keyword>
<dbReference type="RefSeq" id="WP_053974243.1">
    <property type="nucleotide sequence ID" value="NZ_FNUE01000001.1"/>
</dbReference>
<accession>A0A0M9CH84</accession>
<reference evidence="2 4" key="2">
    <citation type="submission" date="2016-10" db="EMBL/GenBank/DDBJ databases">
        <authorList>
            <person name="Varghese N."/>
            <person name="Submissions S."/>
        </authorList>
    </citation>
    <scope>NUCLEOTIDE SEQUENCE [LARGE SCALE GENOMIC DNA]</scope>
    <source>
        <strain evidence="2 4">DSW-5</strain>
    </source>
</reference>
<proteinExistence type="predicted"/>
<protein>
    <recommendedName>
        <fullName evidence="5">Lipoprotein</fullName>
    </recommendedName>
</protein>
<evidence type="ECO:0000313" key="4">
    <source>
        <dbReference type="Proteomes" id="UP000183071"/>
    </source>
</evidence>
<name>A0A0M9CH84_9FLAO</name>
<organism evidence="1 3">
    <name type="scientific">Polaribacter dokdonensis DSW-5</name>
    <dbReference type="NCBI Taxonomy" id="1300348"/>
    <lineage>
        <taxon>Bacteria</taxon>
        <taxon>Pseudomonadati</taxon>
        <taxon>Bacteroidota</taxon>
        <taxon>Flavobacteriia</taxon>
        <taxon>Flavobacteriales</taxon>
        <taxon>Flavobacteriaceae</taxon>
    </lineage>
</organism>
<gene>
    <name evidence="1" type="ORF">I602_1669</name>
    <name evidence="2" type="ORF">SAMN05444353_0097</name>
</gene>
<dbReference type="PROSITE" id="PS51257">
    <property type="entry name" value="PROKAR_LIPOPROTEIN"/>
    <property type="match status" value="1"/>
</dbReference>
<evidence type="ECO:0000313" key="1">
    <source>
        <dbReference type="EMBL" id="KOY52109.1"/>
    </source>
</evidence>
<dbReference type="OrthoDB" id="1203124at2"/>
<reference evidence="1 3" key="1">
    <citation type="submission" date="2015-07" db="EMBL/GenBank/DDBJ databases">
        <title>Genome of Polaribacter dokdonenesis DSW-5, isolated from seawater off Dokdo in Korea.</title>
        <authorList>
            <person name="Yoon K."/>
            <person name="Song J.Y."/>
            <person name="Kim J.F."/>
        </authorList>
    </citation>
    <scope>NUCLEOTIDE SEQUENCE [LARGE SCALE GENOMIC DNA]</scope>
    <source>
        <strain evidence="1 3">DSW-5</strain>
    </source>
</reference>
<sequence>MRRISKKQHLILIVSTILVICSCNFIVNKNDDQTKSSIESKERIALDKEQANLLVNTSTTAIEVIGICNVVEKADVNETEKEAIATLKKQQKEILSEIKTIAPSLMITVPSNVQERIDKLNIDKQKLSFEFNRMDTKVKKQKDLVTQLNNKTQNDKVLDLTEDLLPIIDNNIQTLNELAILN</sequence>
<dbReference type="STRING" id="1300348.I602_1669"/>
<comment type="caution">
    <text evidence="1">The sequence shown here is derived from an EMBL/GenBank/DDBJ whole genome shotgun (WGS) entry which is preliminary data.</text>
</comment>
<evidence type="ECO:0000313" key="3">
    <source>
        <dbReference type="Proteomes" id="UP000037716"/>
    </source>
</evidence>
<dbReference type="Proteomes" id="UP000183071">
    <property type="component" value="Unassembled WGS sequence"/>
</dbReference>
<dbReference type="AlphaFoldDB" id="A0A0M9CH84"/>
<dbReference type="Proteomes" id="UP000037716">
    <property type="component" value="Unassembled WGS sequence"/>
</dbReference>
<dbReference type="PATRIC" id="fig|1300348.6.peg.1668"/>
<dbReference type="EMBL" id="FNUE01000001">
    <property type="protein sequence ID" value="SED95526.1"/>
    <property type="molecule type" value="Genomic_DNA"/>
</dbReference>
<evidence type="ECO:0008006" key="5">
    <source>
        <dbReference type="Google" id="ProtNLM"/>
    </source>
</evidence>